<reference evidence="1 2" key="1">
    <citation type="submission" date="2021-07" db="EMBL/GenBank/DDBJ databases">
        <title>Stakelama flava sp. nov., a novel endophytic bacterium isolated from branch of Kandelia candel.</title>
        <authorList>
            <person name="Tuo L."/>
        </authorList>
    </citation>
    <scope>NUCLEOTIDE SEQUENCE [LARGE SCALE GENOMIC DNA]</scope>
    <source>
        <strain evidence="1 2">CBK3Z-3</strain>
    </source>
</reference>
<comment type="caution">
    <text evidence="1">The sequence shown here is derived from an EMBL/GenBank/DDBJ whole genome shotgun (WGS) entry which is preliminary data.</text>
</comment>
<dbReference type="InterPro" id="IPR018673">
    <property type="entry name" value="DUF2141"/>
</dbReference>
<protein>
    <submittedName>
        <fullName evidence="1">DUF2141 domain-containing protein</fullName>
    </submittedName>
</protein>
<evidence type="ECO:0000313" key="2">
    <source>
        <dbReference type="Proteomes" id="UP001197214"/>
    </source>
</evidence>
<gene>
    <name evidence="1" type="ORF">KY084_03965</name>
</gene>
<dbReference type="Pfam" id="PF09912">
    <property type="entry name" value="DUF2141"/>
    <property type="match status" value="1"/>
</dbReference>
<organism evidence="1 2">
    <name type="scientific">Stakelama flava</name>
    <dbReference type="NCBI Taxonomy" id="2860338"/>
    <lineage>
        <taxon>Bacteria</taxon>
        <taxon>Pseudomonadati</taxon>
        <taxon>Pseudomonadota</taxon>
        <taxon>Alphaproteobacteria</taxon>
        <taxon>Sphingomonadales</taxon>
        <taxon>Sphingomonadaceae</taxon>
        <taxon>Stakelama</taxon>
    </lineage>
</organism>
<dbReference type="EMBL" id="JAHWZX010000003">
    <property type="protein sequence ID" value="MBW4330028.1"/>
    <property type="molecule type" value="Genomic_DNA"/>
</dbReference>
<dbReference type="Proteomes" id="UP001197214">
    <property type="component" value="Unassembled WGS sequence"/>
</dbReference>
<accession>A0ABS6XJP5</accession>
<sequence>MIVVAALTGAAAPSAPSPLTVRIDNLRSQKGQVLLCLTASAAHFPDCADDPNAIRRSVPAAQHVIRFDALAPGTYAVSVIHDENGNSRLDTFAGIPREGFGFSRNPAVHFGPPRFAAVRFVLGADTANQDIKIQYIL</sequence>
<proteinExistence type="predicted"/>
<evidence type="ECO:0000313" key="1">
    <source>
        <dbReference type="EMBL" id="MBW4330028.1"/>
    </source>
</evidence>
<name>A0ABS6XJP5_9SPHN</name>
<keyword evidence="2" id="KW-1185">Reference proteome</keyword>